<protein>
    <submittedName>
        <fullName evidence="2">Uncharacterized protein</fullName>
    </submittedName>
</protein>
<organism evidence="2 3">
    <name type="scientific">Pontibacter anaerobius</name>
    <dbReference type="NCBI Taxonomy" id="2993940"/>
    <lineage>
        <taxon>Bacteria</taxon>
        <taxon>Pseudomonadati</taxon>
        <taxon>Bacteroidota</taxon>
        <taxon>Cytophagia</taxon>
        <taxon>Cytophagales</taxon>
        <taxon>Hymenobacteraceae</taxon>
        <taxon>Pontibacter</taxon>
    </lineage>
</organism>
<comment type="caution">
    <text evidence="2">The sequence shown here is derived from an EMBL/GenBank/DDBJ whole genome shotgun (WGS) entry which is preliminary data.</text>
</comment>
<dbReference type="Proteomes" id="UP001207228">
    <property type="component" value="Unassembled WGS sequence"/>
</dbReference>
<dbReference type="EMBL" id="JAPFQO010000012">
    <property type="protein sequence ID" value="MCX2741706.1"/>
    <property type="molecule type" value="Genomic_DNA"/>
</dbReference>
<keyword evidence="1" id="KW-0812">Transmembrane</keyword>
<dbReference type="RefSeq" id="WP_266053941.1">
    <property type="nucleotide sequence ID" value="NZ_JAPFQO010000012.1"/>
</dbReference>
<keyword evidence="3" id="KW-1185">Reference proteome</keyword>
<keyword evidence="1" id="KW-1133">Transmembrane helix</keyword>
<evidence type="ECO:0000313" key="2">
    <source>
        <dbReference type="EMBL" id="MCX2741706.1"/>
    </source>
</evidence>
<reference evidence="2 3" key="1">
    <citation type="submission" date="2022-11" db="EMBL/GenBank/DDBJ databases">
        <title>The characterization of three novel Bacteroidetes species and genomic analysis of their roles in tidal elemental geochemical cycles.</title>
        <authorList>
            <person name="Ma K.-J."/>
        </authorList>
    </citation>
    <scope>NUCLEOTIDE SEQUENCE [LARGE SCALE GENOMIC DNA]</scope>
    <source>
        <strain evidence="2 3">M82</strain>
    </source>
</reference>
<accession>A0ABT3RJM0</accession>
<feature type="transmembrane region" description="Helical" evidence="1">
    <location>
        <begin position="6"/>
        <end position="23"/>
    </location>
</feature>
<name>A0ABT3RJM0_9BACT</name>
<gene>
    <name evidence="2" type="ORF">OO017_17250</name>
</gene>
<proteinExistence type="predicted"/>
<evidence type="ECO:0000256" key="1">
    <source>
        <dbReference type="SAM" id="Phobius"/>
    </source>
</evidence>
<keyword evidence="1" id="KW-0472">Membrane</keyword>
<sequence>MEQINWVQVIIGFLGGGACGAFIKQYFDNRRNRVQPIGKSIEIKSFYDSVENTLLNSQVILTGSTQEYKFSKLYTGTIKIANTGLHDYSSFTFGITCPENVNFIHIRPESTDRHHLAEIKDLPTLENQINSFDITLKPFNRKDNYTFDILVTATDVRLKEEDIKISSPHPINWVDLTSSSKIVLEIARESLVRFGPLSIGLR</sequence>
<evidence type="ECO:0000313" key="3">
    <source>
        <dbReference type="Proteomes" id="UP001207228"/>
    </source>
</evidence>